<evidence type="ECO:0000256" key="1">
    <source>
        <dbReference type="SAM" id="MobiDB-lite"/>
    </source>
</evidence>
<proteinExistence type="predicted"/>
<feature type="compositionally biased region" description="Polar residues" evidence="1">
    <location>
        <begin position="1"/>
        <end position="20"/>
    </location>
</feature>
<dbReference type="EMBL" id="OX395141">
    <property type="protein sequence ID" value="CAI5795721.1"/>
    <property type="molecule type" value="Genomic_DNA"/>
</dbReference>
<keyword evidence="3" id="KW-1185">Reference proteome</keyword>
<reference evidence="2" key="1">
    <citation type="submission" date="2022-12" db="EMBL/GenBank/DDBJ databases">
        <authorList>
            <person name="Alioto T."/>
            <person name="Alioto T."/>
            <person name="Gomez Garrido J."/>
        </authorList>
    </citation>
    <scope>NUCLEOTIDE SEQUENCE</scope>
</reference>
<evidence type="ECO:0000313" key="2">
    <source>
        <dbReference type="EMBL" id="CAI5795721.1"/>
    </source>
</evidence>
<gene>
    <name evidence="2" type="ORF">PODLI_1B027490</name>
</gene>
<protein>
    <submittedName>
        <fullName evidence="2">Uncharacterized protein</fullName>
    </submittedName>
</protein>
<name>A0AA35LGU8_9SAUR</name>
<accession>A0AA35LGU8</accession>
<dbReference type="AlphaFoldDB" id="A0AA35LGU8"/>
<dbReference type="Proteomes" id="UP001178461">
    <property type="component" value="Chromosome 15"/>
</dbReference>
<sequence>MEQRQSQLFDKMLQQQSQRSDGPCQLLTEWMRILHEEKSETPQEMRALPYEVLQGSGSDPGVAEKQNGSDCHEMQPVAAGEGGGMLVGAEGMLINFSTPWMPTVEKNEFEVPKSVQELQLIDFCTPSVQTVEEGSAMGKGTLVVFICMPEEDTVFSCVEEDDKEQLEACVCALEKLEGQLVNWVR</sequence>
<evidence type="ECO:0000313" key="3">
    <source>
        <dbReference type="Proteomes" id="UP001178461"/>
    </source>
</evidence>
<organism evidence="2 3">
    <name type="scientific">Podarcis lilfordi</name>
    <name type="common">Lilford's wall lizard</name>
    <dbReference type="NCBI Taxonomy" id="74358"/>
    <lineage>
        <taxon>Eukaryota</taxon>
        <taxon>Metazoa</taxon>
        <taxon>Chordata</taxon>
        <taxon>Craniata</taxon>
        <taxon>Vertebrata</taxon>
        <taxon>Euteleostomi</taxon>
        <taxon>Lepidosauria</taxon>
        <taxon>Squamata</taxon>
        <taxon>Bifurcata</taxon>
        <taxon>Unidentata</taxon>
        <taxon>Episquamata</taxon>
        <taxon>Laterata</taxon>
        <taxon>Lacertibaenia</taxon>
        <taxon>Lacertidae</taxon>
        <taxon>Podarcis</taxon>
    </lineage>
</organism>
<feature type="region of interest" description="Disordered" evidence="1">
    <location>
        <begin position="1"/>
        <end position="21"/>
    </location>
</feature>